<proteinExistence type="predicted"/>
<gene>
    <name evidence="3" type="ORF">PAC_12753</name>
</gene>
<evidence type="ECO:0000313" key="3">
    <source>
        <dbReference type="EMBL" id="CZR62856.1"/>
    </source>
</evidence>
<reference evidence="3 4" key="1">
    <citation type="submission" date="2016-03" db="EMBL/GenBank/DDBJ databases">
        <authorList>
            <person name="Ploux O."/>
        </authorList>
    </citation>
    <scope>NUCLEOTIDE SEQUENCE [LARGE SCALE GENOMIC DNA]</scope>
    <source>
        <strain evidence="3 4">UAMH 11012</strain>
    </source>
</reference>
<keyword evidence="4" id="KW-1185">Reference proteome</keyword>
<evidence type="ECO:0008006" key="5">
    <source>
        <dbReference type="Google" id="ProtNLM"/>
    </source>
</evidence>
<dbReference type="AlphaFoldDB" id="A0A1L7XCY2"/>
<dbReference type="Proteomes" id="UP000184330">
    <property type="component" value="Unassembled WGS sequence"/>
</dbReference>
<dbReference type="GO" id="GO:0003735">
    <property type="term" value="F:structural constituent of ribosome"/>
    <property type="evidence" value="ECO:0007669"/>
    <property type="project" value="TreeGrafter"/>
</dbReference>
<protein>
    <recommendedName>
        <fullName evidence="5">Ribosomal protein S35, mitochondrial</fullName>
    </recommendedName>
</protein>
<evidence type="ECO:0000256" key="2">
    <source>
        <dbReference type="SAM" id="MobiDB-lite"/>
    </source>
</evidence>
<dbReference type="STRING" id="576137.A0A1L7XCY2"/>
<dbReference type="EMBL" id="FJOG01000022">
    <property type="protein sequence ID" value="CZR62856.1"/>
    <property type="molecule type" value="Genomic_DNA"/>
</dbReference>
<dbReference type="GO" id="GO:0032543">
    <property type="term" value="P:mitochondrial translation"/>
    <property type="evidence" value="ECO:0007669"/>
    <property type="project" value="TreeGrafter"/>
</dbReference>
<dbReference type="OrthoDB" id="10052321at2759"/>
<evidence type="ECO:0000256" key="1">
    <source>
        <dbReference type="SAM" id="Coils"/>
    </source>
</evidence>
<keyword evidence="1" id="KW-0175">Coiled coil</keyword>
<dbReference type="PANTHER" id="PTHR28158:SF1">
    <property type="entry name" value="SMALL RIBOSOMAL SUBUNIT PROTEIN MS45"/>
    <property type="match status" value="1"/>
</dbReference>
<feature type="region of interest" description="Disordered" evidence="2">
    <location>
        <begin position="16"/>
        <end position="49"/>
    </location>
</feature>
<evidence type="ECO:0000313" key="4">
    <source>
        <dbReference type="Proteomes" id="UP000184330"/>
    </source>
</evidence>
<dbReference type="PANTHER" id="PTHR28158">
    <property type="entry name" value="37S RIBOSOMAL PROTEIN S35, MITOCHONDRIAL"/>
    <property type="match status" value="1"/>
</dbReference>
<organism evidence="3 4">
    <name type="scientific">Phialocephala subalpina</name>
    <dbReference type="NCBI Taxonomy" id="576137"/>
    <lineage>
        <taxon>Eukaryota</taxon>
        <taxon>Fungi</taxon>
        <taxon>Dikarya</taxon>
        <taxon>Ascomycota</taxon>
        <taxon>Pezizomycotina</taxon>
        <taxon>Leotiomycetes</taxon>
        <taxon>Helotiales</taxon>
        <taxon>Mollisiaceae</taxon>
        <taxon>Phialocephala</taxon>
        <taxon>Phialocephala fortinii species complex</taxon>
    </lineage>
</organism>
<dbReference type="GO" id="GO:0005763">
    <property type="term" value="C:mitochondrial small ribosomal subunit"/>
    <property type="evidence" value="ECO:0007669"/>
    <property type="project" value="TreeGrafter"/>
</dbReference>
<feature type="compositionally biased region" description="Basic and acidic residues" evidence="2">
    <location>
        <begin position="17"/>
        <end position="31"/>
    </location>
</feature>
<dbReference type="InterPro" id="IPR021036">
    <property type="entry name" value="Ribosomal_mS45"/>
</dbReference>
<dbReference type="Pfam" id="PF12298">
    <property type="entry name" value="Bot1p"/>
    <property type="match status" value="1"/>
</dbReference>
<accession>A0A1L7XCY2</accession>
<feature type="coiled-coil region" evidence="1">
    <location>
        <begin position="223"/>
        <end position="255"/>
    </location>
</feature>
<name>A0A1L7XCY2_9HELO</name>
<sequence>MGAYNKQGQLIRVVQAAREKAADSRKKEEQGGGRQQQFASNDNDNLDAKKDVEIPPETARDHAPFPMNRTFISQPVLTSALQHHIWRQIIHEGKSVREVSAEVNVEMSRVAAVVRLLEIEHEWKRIGKPLAQRYHDAVQGMLPKTDWAAPEWDAEHGEFAKREKPNHESINDLPVHAATGQQIFLPTSESRHFTRADAAKVFDKRLLPADDRVPHPELTVMHKEVLEGLSEEERRERAEARNAVAERKRAAALALQAAKEAAIKKVDTGRWEYRFTEIKVDDAGKDGRGLGATGWRYGAPLMDRSRGQHKIPRAV</sequence>